<keyword evidence="4" id="KW-0548">Nucleotidyltransferase</keyword>
<evidence type="ECO:0000256" key="7">
    <source>
        <dbReference type="ARBA" id="ARBA00022771"/>
    </source>
</evidence>
<dbReference type="InterPro" id="IPR037068">
    <property type="entry name" value="DNA_primase_core_N_sf"/>
</dbReference>
<dbReference type="GO" id="GO:0006269">
    <property type="term" value="P:DNA replication, synthesis of primer"/>
    <property type="evidence" value="ECO:0007669"/>
    <property type="project" value="UniProtKB-KW"/>
</dbReference>
<dbReference type="InterPro" id="IPR050219">
    <property type="entry name" value="DnaG_primase"/>
</dbReference>
<dbReference type="InterPro" id="IPR002694">
    <property type="entry name" value="Znf_CHC2"/>
</dbReference>
<keyword evidence="6" id="KW-0479">Metal-binding</keyword>
<dbReference type="GO" id="GO:0003677">
    <property type="term" value="F:DNA binding"/>
    <property type="evidence" value="ECO:0007669"/>
    <property type="project" value="InterPro"/>
</dbReference>
<dbReference type="OrthoDB" id="7465087at2"/>
<evidence type="ECO:0000256" key="10">
    <source>
        <dbReference type="SAM" id="MobiDB-lite"/>
    </source>
</evidence>
<dbReference type="GO" id="GO:0005737">
    <property type="term" value="C:cytoplasm"/>
    <property type="evidence" value="ECO:0007669"/>
    <property type="project" value="TreeGrafter"/>
</dbReference>
<proteinExistence type="predicted"/>
<dbReference type="InterPro" id="IPR006171">
    <property type="entry name" value="TOPRIM_dom"/>
</dbReference>
<evidence type="ECO:0000256" key="3">
    <source>
        <dbReference type="ARBA" id="ARBA00022679"/>
    </source>
</evidence>
<evidence type="ECO:0000313" key="12">
    <source>
        <dbReference type="EMBL" id="PRC90590.1"/>
    </source>
</evidence>
<evidence type="ECO:0000256" key="5">
    <source>
        <dbReference type="ARBA" id="ARBA00022705"/>
    </source>
</evidence>
<evidence type="ECO:0000256" key="9">
    <source>
        <dbReference type="ARBA" id="ARBA00023163"/>
    </source>
</evidence>
<evidence type="ECO:0000256" key="8">
    <source>
        <dbReference type="ARBA" id="ARBA00022833"/>
    </source>
</evidence>
<comment type="caution">
    <text evidence="12">The sequence shown here is derived from an EMBL/GenBank/DDBJ whole genome shotgun (WGS) entry which is preliminary data.</text>
</comment>
<gene>
    <name evidence="12" type="ORF">S2091_4697</name>
</gene>
<evidence type="ECO:0000256" key="6">
    <source>
        <dbReference type="ARBA" id="ARBA00022723"/>
    </source>
</evidence>
<evidence type="ECO:0000256" key="2">
    <source>
        <dbReference type="ARBA" id="ARBA00022515"/>
    </source>
</evidence>
<keyword evidence="5" id="KW-0235">DNA replication</keyword>
<feature type="region of interest" description="Disordered" evidence="10">
    <location>
        <begin position="395"/>
        <end position="422"/>
    </location>
</feature>
<dbReference type="Gene3D" id="3.40.1360.10">
    <property type="match status" value="1"/>
</dbReference>
<dbReference type="PANTHER" id="PTHR30313:SF2">
    <property type="entry name" value="DNA PRIMASE"/>
    <property type="match status" value="1"/>
</dbReference>
<evidence type="ECO:0000256" key="1">
    <source>
        <dbReference type="ARBA" id="ARBA00022478"/>
    </source>
</evidence>
<keyword evidence="7" id="KW-0863">Zinc-finger</keyword>
<dbReference type="Gene3D" id="3.90.980.10">
    <property type="entry name" value="DNA primase, catalytic core, N-terminal domain"/>
    <property type="match status" value="1"/>
</dbReference>
<keyword evidence="8" id="KW-0862">Zinc</keyword>
<dbReference type="GO" id="GO:1990077">
    <property type="term" value="C:primosome complex"/>
    <property type="evidence" value="ECO:0007669"/>
    <property type="project" value="UniProtKB-KW"/>
</dbReference>
<feature type="compositionally biased region" description="Pro residues" evidence="10">
    <location>
        <begin position="413"/>
        <end position="422"/>
    </location>
</feature>
<dbReference type="SUPFAM" id="SSF56731">
    <property type="entry name" value="DNA primase core"/>
    <property type="match status" value="1"/>
</dbReference>
<dbReference type="Gene3D" id="3.90.580.10">
    <property type="entry name" value="Zinc finger, CHC2-type domain"/>
    <property type="match status" value="1"/>
</dbReference>
<keyword evidence="3" id="KW-0808">Transferase</keyword>
<name>A0A2S9GSA4_9BURK</name>
<feature type="region of interest" description="Disordered" evidence="10">
    <location>
        <begin position="950"/>
        <end position="976"/>
    </location>
</feature>
<evidence type="ECO:0000256" key="4">
    <source>
        <dbReference type="ARBA" id="ARBA00022695"/>
    </source>
</evidence>
<dbReference type="InterPro" id="IPR013264">
    <property type="entry name" value="DNAG_N"/>
</dbReference>
<dbReference type="EMBL" id="PUGF01000046">
    <property type="protein sequence ID" value="PRC90590.1"/>
    <property type="molecule type" value="Genomic_DNA"/>
</dbReference>
<dbReference type="AlphaFoldDB" id="A0A2S9GSA4"/>
<dbReference type="Pfam" id="PF08275">
    <property type="entry name" value="DNAG_N"/>
    <property type="match status" value="1"/>
</dbReference>
<keyword evidence="2" id="KW-0639">Primosome</keyword>
<evidence type="ECO:0000313" key="13">
    <source>
        <dbReference type="Proteomes" id="UP000237839"/>
    </source>
</evidence>
<feature type="domain" description="Toprim" evidence="11">
    <location>
        <begin position="262"/>
        <end position="345"/>
    </location>
</feature>
<reference evidence="12 13" key="1">
    <citation type="submission" date="2018-02" db="EMBL/GenBank/DDBJ databases">
        <title>Solimicrobium silvestre gen. nov., sp. nov., isolated from alpine forest soil.</title>
        <authorList>
            <person name="Margesin R."/>
            <person name="Albuquerque L."/>
            <person name="Zhang D.-C."/>
            <person name="Froufe H.J.C."/>
            <person name="Severino R."/>
            <person name="Roxo I."/>
            <person name="Egas C."/>
            <person name="Da Costa M.S."/>
        </authorList>
    </citation>
    <scope>NUCLEOTIDE SEQUENCE [LARGE SCALE GENOMIC DNA]</scope>
    <source>
        <strain evidence="12 13">S20-91</strain>
    </source>
</reference>
<dbReference type="GO" id="GO:0000428">
    <property type="term" value="C:DNA-directed RNA polymerase complex"/>
    <property type="evidence" value="ECO:0007669"/>
    <property type="project" value="UniProtKB-KW"/>
</dbReference>
<dbReference type="InterPro" id="IPR034151">
    <property type="entry name" value="TOPRIM_DnaG_bac"/>
</dbReference>
<dbReference type="Proteomes" id="UP000237839">
    <property type="component" value="Unassembled WGS sequence"/>
</dbReference>
<dbReference type="PROSITE" id="PS50880">
    <property type="entry name" value="TOPRIM"/>
    <property type="match status" value="1"/>
</dbReference>
<evidence type="ECO:0000259" key="11">
    <source>
        <dbReference type="PROSITE" id="PS50880"/>
    </source>
</evidence>
<keyword evidence="1" id="KW-0240">DNA-directed RNA polymerase</keyword>
<dbReference type="SUPFAM" id="SSF57783">
    <property type="entry name" value="Zinc beta-ribbon"/>
    <property type="match status" value="1"/>
</dbReference>
<organism evidence="12 13">
    <name type="scientific">Solimicrobium silvestre</name>
    <dbReference type="NCBI Taxonomy" id="2099400"/>
    <lineage>
        <taxon>Bacteria</taxon>
        <taxon>Pseudomonadati</taxon>
        <taxon>Pseudomonadota</taxon>
        <taxon>Betaproteobacteria</taxon>
        <taxon>Burkholderiales</taxon>
        <taxon>Oxalobacteraceae</taxon>
        <taxon>Solimicrobium</taxon>
    </lineage>
</organism>
<accession>A0A2S9GSA4</accession>
<protein>
    <recommendedName>
        <fullName evidence="11">Toprim domain-containing protein</fullName>
    </recommendedName>
</protein>
<dbReference type="CDD" id="cd03364">
    <property type="entry name" value="TOPRIM_DnaG_primases"/>
    <property type="match status" value="1"/>
</dbReference>
<dbReference type="GO" id="GO:0008270">
    <property type="term" value="F:zinc ion binding"/>
    <property type="evidence" value="ECO:0007669"/>
    <property type="project" value="UniProtKB-KW"/>
</dbReference>
<keyword evidence="9" id="KW-0804">Transcription</keyword>
<sequence length="1022" mass="112728">MARISETTIEQLKKEVSVERLIEAAGIALKKTGKDKTGLCPFHEDATASLVVTPAKNLWHCFGCGVGGDPIAWVMKFRGISFRHAVELLQADPSLAAKGVSDGPIKVATVRTLPAPVTFDADDQVLLNQTVDYYHQTLLASLDAQAYLQSRGLTHPDLIAEFKLGYANRSLGLRLPDKHRKAGLDIRTRLEKIGIYRASGHEHFNGSLVVPILDENSNVTELYGRKITDGLRKGTPQHLYLPAELRVAGRGIFNRQALATHKEIILCEAIIDAMTFWCAGYRNVTTSYGIEGFTEEHLAAFQQHGTERVLIAYDRDDAGERGAEKVATQLMAHSIDCYRIQFPKNMDANEYAIKVQPATQSLGILIRKALWLGNGKAPERTALQPVAAVPVTPLATPEKAEQATESEAAVMPPLTPLPASPLPPAPASDIDCAVSDTEIVLTFAERRYRVRGLSKNLAYDLLKVNLLASVGDAFHVDTLDLYNARARQSFVTQAAFELHLSDDAIKTDLGRVLLKLETLQDAQIKSALKPKQAEVVVMDAADKQAALALLRDPNLIERLQADCTVCGLVGEDINKLVGYLAAVSRKRDKPLGVVIQSSSAAGKTSLMDTVLAFVPPEDKVKYSAMTGQSLFYMGETNLKHKVLAIVEEEGASRASYALKLLQSEGELTMASTGKDPITGNLVTQPYRVEGPVALLLTTTARDLDEELMNRCLILSVDESRDQTRAIHHLQREKRTLNGMIANQEKASLIALHQNAQRLLRPIAIFNPYVQWLTFPDQTTRLRRDHEKYLTLIDTITFLHQHQRDLRSTHRGAINVEYVEVTLDDIALANRIAHDVLGRSLDELPPQTRRLLSTMDSYVQEQCKQRSLQRSDCRFSRRTLREAINWGDTQLKLHLARLVELEYIVTHRTANNGFDYELVYAASGDGHRLHFPGLADIATLKHAYDVSRSGHNATRSAAGRGVVGQRSPLGREPILSQEPATTPNCVEVVAENAKTHYIEAHSKIVSYPQTSPVLPLAASAVSA</sequence>
<keyword evidence="13" id="KW-1185">Reference proteome</keyword>
<dbReference type="InterPro" id="IPR036977">
    <property type="entry name" value="DNA_primase_Znf_CHC2"/>
</dbReference>
<dbReference type="GO" id="GO:0003899">
    <property type="term" value="F:DNA-directed RNA polymerase activity"/>
    <property type="evidence" value="ECO:0007669"/>
    <property type="project" value="InterPro"/>
</dbReference>
<dbReference type="PANTHER" id="PTHR30313">
    <property type="entry name" value="DNA PRIMASE"/>
    <property type="match status" value="1"/>
</dbReference>
<dbReference type="SMART" id="SM00400">
    <property type="entry name" value="ZnF_CHCC"/>
    <property type="match status" value="1"/>
</dbReference>
<dbReference type="Pfam" id="PF01807">
    <property type="entry name" value="Zn_ribbon_DnaG"/>
    <property type="match status" value="1"/>
</dbReference>
<dbReference type="Pfam" id="PF13155">
    <property type="entry name" value="Toprim_2"/>
    <property type="match status" value="1"/>
</dbReference>
<dbReference type="RefSeq" id="WP_105534417.1">
    <property type="nucleotide sequence ID" value="NZ_PUGF01000046.1"/>
</dbReference>